<protein>
    <recommendedName>
        <fullName evidence="4">HXXEE domain-containing protein</fullName>
    </recommendedName>
</protein>
<dbReference type="Proteomes" id="UP000509594">
    <property type="component" value="Chromosome"/>
</dbReference>
<feature type="transmembrane region" description="Helical" evidence="1">
    <location>
        <begin position="64"/>
        <end position="89"/>
    </location>
</feature>
<dbReference type="RefSeq" id="WP_176965623.1">
    <property type="nucleotide sequence ID" value="NZ_CP058215.1"/>
</dbReference>
<dbReference type="Pfam" id="PF20460">
    <property type="entry name" value="DUF6713"/>
    <property type="match status" value="1"/>
</dbReference>
<keyword evidence="1" id="KW-0812">Transmembrane</keyword>
<dbReference type="EMBL" id="CP058215">
    <property type="protein sequence ID" value="QLC50567.1"/>
    <property type="molecule type" value="Genomic_DNA"/>
</dbReference>
<keyword evidence="3" id="KW-1185">Reference proteome</keyword>
<dbReference type="KEGG" id="mzi:HWN40_10145"/>
<evidence type="ECO:0000313" key="3">
    <source>
        <dbReference type="Proteomes" id="UP000509594"/>
    </source>
</evidence>
<evidence type="ECO:0008006" key="4">
    <source>
        <dbReference type="Google" id="ProtNLM"/>
    </source>
</evidence>
<keyword evidence="1" id="KW-1133">Transmembrane helix</keyword>
<organism evidence="2 3">
    <name type="scientific">Methanolobus zinderi</name>
    <dbReference type="NCBI Taxonomy" id="536044"/>
    <lineage>
        <taxon>Archaea</taxon>
        <taxon>Methanobacteriati</taxon>
        <taxon>Methanobacteriota</taxon>
        <taxon>Stenosarchaea group</taxon>
        <taxon>Methanomicrobia</taxon>
        <taxon>Methanosarcinales</taxon>
        <taxon>Methanosarcinaceae</taxon>
        <taxon>Methanolobus</taxon>
    </lineage>
</organism>
<dbReference type="InterPro" id="IPR046559">
    <property type="entry name" value="DUF6713"/>
</dbReference>
<feature type="transmembrane region" description="Helical" evidence="1">
    <location>
        <begin position="101"/>
        <end position="122"/>
    </location>
</feature>
<dbReference type="GeneID" id="55822038"/>
<accession>A0A7D5IQI8</accession>
<feature type="transmembrane region" description="Helical" evidence="1">
    <location>
        <begin position="38"/>
        <end position="58"/>
    </location>
</feature>
<keyword evidence="1" id="KW-0472">Membrane</keyword>
<dbReference type="OrthoDB" id="142631at2157"/>
<evidence type="ECO:0000313" key="2">
    <source>
        <dbReference type="EMBL" id="QLC50567.1"/>
    </source>
</evidence>
<evidence type="ECO:0000256" key="1">
    <source>
        <dbReference type="SAM" id="Phobius"/>
    </source>
</evidence>
<name>A0A7D5IQI8_9EURY</name>
<gene>
    <name evidence="2" type="ORF">HWN40_10145</name>
</gene>
<sequence>MGGTLFWIYLLNAILLINHEIDSAYWEEWKLFRMPGGINLFLLLHFPILFVVIYGLVLVYQGSYYGLLISLLVSLSGIFAFLAHTFFLLRGREEFRTTMSIMILVSTLFFSIVQLIYTLMLLY</sequence>
<proteinExistence type="predicted"/>
<reference evidence="2 3" key="1">
    <citation type="submission" date="2020-06" db="EMBL/GenBank/DDBJ databases">
        <title>Methanolobus halotolerans sp. nov., isolated from a saline lake Tus in Siberia.</title>
        <authorList>
            <person name="Shen Y."/>
            <person name="Chen S.-C."/>
            <person name="Lai M.-C."/>
            <person name="Huang H.-H."/>
            <person name="Chiu H.-H."/>
            <person name="Tang S.-L."/>
            <person name="Rogozin D.Y."/>
            <person name="Degermendzhy A.G."/>
        </authorList>
    </citation>
    <scope>NUCLEOTIDE SEQUENCE [LARGE SCALE GENOMIC DNA]</scope>
    <source>
        <strain evidence="2 3">DSM 21339</strain>
    </source>
</reference>
<dbReference type="AlphaFoldDB" id="A0A7D5IQI8"/>